<gene>
    <name evidence="2" type="ORF">NDI76_12475</name>
</gene>
<evidence type="ECO:0000313" key="2">
    <source>
        <dbReference type="EMBL" id="MDS0299559.1"/>
    </source>
</evidence>
<evidence type="ECO:0000313" key="3">
    <source>
        <dbReference type="Proteomes" id="UP001257060"/>
    </source>
</evidence>
<dbReference type="RefSeq" id="WP_310924411.1">
    <property type="nucleotide sequence ID" value="NZ_JAMQOP010000002.1"/>
</dbReference>
<feature type="compositionally biased region" description="Basic and acidic residues" evidence="1">
    <location>
        <begin position="9"/>
        <end position="25"/>
    </location>
</feature>
<accession>A0ABU2GHB6</accession>
<protein>
    <recommendedName>
        <fullName evidence="4">C2H2-type domain-containing protein</fullName>
    </recommendedName>
</protein>
<comment type="caution">
    <text evidence="2">The sequence shown here is derived from an EMBL/GenBank/DDBJ whole genome shotgun (WGS) entry which is preliminary data.</text>
</comment>
<organism evidence="2 3">
    <name type="scientific">Halogeometricum salsisoli</name>
    <dbReference type="NCBI Taxonomy" id="2950536"/>
    <lineage>
        <taxon>Archaea</taxon>
        <taxon>Methanobacteriati</taxon>
        <taxon>Methanobacteriota</taxon>
        <taxon>Stenosarchaea group</taxon>
        <taxon>Halobacteria</taxon>
        <taxon>Halobacteriales</taxon>
        <taxon>Haloferacaceae</taxon>
        <taxon>Halogeometricum</taxon>
    </lineage>
</organism>
<keyword evidence="3" id="KW-1185">Reference proteome</keyword>
<sequence>MTEPTETAKATESEREPGSERKCPACGDRFEDGTAYRDHLFSVGLVY</sequence>
<reference evidence="2 3" key="1">
    <citation type="submission" date="2022-06" db="EMBL/GenBank/DDBJ databases">
        <title>Halogeometricum sp. a new haloarchaeum isolate from saline soil.</title>
        <authorList>
            <person name="Strakova D."/>
            <person name="Galisteo C."/>
            <person name="Sanchez-Porro C."/>
            <person name="Ventosa A."/>
        </authorList>
    </citation>
    <scope>NUCLEOTIDE SEQUENCE [LARGE SCALE GENOMIC DNA]</scope>
    <source>
        <strain evidence="2 3">S1BR25-6</strain>
    </source>
</reference>
<feature type="region of interest" description="Disordered" evidence="1">
    <location>
        <begin position="1"/>
        <end position="25"/>
    </location>
</feature>
<dbReference type="EMBL" id="JAMQOP010000002">
    <property type="protein sequence ID" value="MDS0299559.1"/>
    <property type="molecule type" value="Genomic_DNA"/>
</dbReference>
<evidence type="ECO:0000256" key="1">
    <source>
        <dbReference type="SAM" id="MobiDB-lite"/>
    </source>
</evidence>
<proteinExistence type="predicted"/>
<name>A0ABU2GHB6_9EURY</name>
<evidence type="ECO:0008006" key="4">
    <source>
        <dbReference type="Google" id="ProtNLM"/>
    </source>
</evidence>
<dbReference type="Proteomes" id="UP001257060">
    <property type="component" value="Unassembled WGS sequence"/>
</dbReference>